<protein>
    <submittedName>
        <fullName evidence="3">Toll-like receptor 2</fullName>
    </submittedName>
</protein>
<organism evidence="2 3">
    <name type="scientific">Lingula anatina</name>
    <name type="common">Brachiopod</name>
    <name type="synonym">Lingula unguis</name>
    <dbReference type="NCBI Taxonomy" id="7574"/>
    <lineage>
        <taxon>Eukaryota</taxon>
        <taxon>Metazoa</taxon>
        <taxon>Spiralia</taxon>
        <taxon>Lophotrochozoa</taxon>
        <taxon>Brachiopoda</taxon>
        <taxon>Linguliformea</taxon>
        <taxon>Lingulata</taxon>
        <taxon>Lingulida</taxon>
        <taxon>Linguloidea</taxon>
        <taxon>Lingulidae</taxon>
        <taxon>Lingula</taxon>
    </lineage>
</organism>
<sequence>MTQKDLILDNKKFECCDSNSESIPPPPCNAKNKKGKLYDFYVIYSEEDSDWVSKHLLTTLEGTKGFKGCVKERDFIPGTTITDSILESIKNSLKVLVIISGREPKDEWYDFEVRHAIHHRHDSGQNSFVIPICRENANKSDVPLTLRDVNPCYMVSAHDWEKLERALDDDNSQ</sequence>
<dbReference type="InterPro" id="IPR035897">
    <property type="entry name" value="Toll_tir_struct_dom_sf"/>
</dbReference>
<dbReference type="InParanoid" id="A0A1S3IME7"/>
<evidence type="ECO:0000259" key="1">
    <source>
        <dbReference type="PROSITE" id="PS50104"/>
    </source>
</evidence>
<accession>A0A1S3IME7</accession>
<name>A0A1S3IME7_LINAN</name>
<dbReference type="RefSeq" id="XP_013399071.1">
    <property type="nucleotide sequence ID" value="XM_013543617.1"/>
</dbReference>
<evidence type="ECO:0000313" key="2">
    <source>
        <dbReference type="Proteomes" id="UP000085678"/>
    </source>
</evidence>
<evidence type="ECO:0000313" key="3">
    <source>
        <dbReference type="RefSeq" id="XP_013399071.1"/>
    </source>
</evidence>
<dbReference type="Proteomes" id="UP000085678">
    <property type="component" value="Unplaced"/>
</dbReference>
<dbReference type="SUPFAM" id="SSF52200">
    <property type="entry name" value="Toll/Interleukin receptor TIR domain"/>
    <property type="match status" value="1"/>
</dbReference>
<dbReference type="SMART" id="SM00255">
    <property type="entry name" value="TIR"/>
    <property type="match status" value="1"/>
</dbReference>
<reference evidence="3" key="1">
    <citation type="submission" date="2025-08" db="UniProtKB">
        <authorList>
            <consortium name="RefSeq"/>
        </authorList>
    </citation>
    <scope>IDENTIFICATION</scope>
    <source>
        <tissue evidence="3">Gonads</tissue>
    </source>
</reference>
<gene>
    <name evidence="3" type="primary">LOC106165414</name>
</gene>
<dbReference type="Gene3D" id="3.40.50.10140">
    <property type="entry name" value="Toll/interleukin-1 receptor homology (TIR) domain"/>
    <property type="match status" value="1"/>
</dbReference>
<dbReference type="Pfam" id="PF01582">
    <property type="entry name" value="TIR"/>
    <property type="match status" value="1"/>
</dbReference>
<dbReference type="GeneID" id="106165414"/>
<dbReference type="PANTHER" id="PTHR16253">
    <property type="entry name" value="TETRATRICOPEPTIDE REPEAT PROTEIN 22"/>
    <property type="match status" value="1"/>
</dbReference>
<dbReference type="KEGG" id="lak:106165414"/>
<feature type="domain" description="TIR" evidence="1">
    <location>
        <begin position="36"/>
        <end position="173"/>
    </location>
</feature>
<dbReference type="InterPro" id="IPR042342">
    <property type="entry name" value="TTC22"/>
</dbReference>
<dbReference type="PROSITE" id="PS50104">
    <property type="entry name" value="TIR"/>
    <property type="match status" value="1"/>
</dbReference>
<dbReference type="PANTHER" id="PTHR16253:SF0">
    <property type="entry name" value="TETRATRICOPEPTIDE REPEAT PROTEIN 22"/>
    <property type="match status" value="1"/>
</dbReference>
<dbReference type="GO" id="GO:0007165">
    <property type="term" value="P:signal transduction"/>
    <property type="evidence" value="ECO:0007669"/>
    <property type="project" value="InterPro"/>
</dbReference>
<dbReference type="OrthoDB" id="9982425at2759"/>
<dbReference type="InterPro" id="IPR000157">
    <property type="entry name" value="TIR_dom"/>
</dbReference>
<dbReference type="PRINTS" id="PR01537">
    <property type="entry name" value="INTRLKN1R1F"/>
</dbReference>
<dbReference type="AlphaFoldDB" id="A0A1S3IME7"/>
<proteinExistence type="predicted"/>
<dbReference type="STRING" id="7574.A0A1S3IME7"/>
<keyword evidence="2" id="KW-1185">Reference proteome</keyword>